<accession>A0A5M9ZKH0</accession>
<protein>
    <submittedName>
        <fullName evidence="1">Uncharacterized protein</fullName>
    </submittedName>
</protein>
<organism evidence="1 2">
    <name type="scientific">Bifidobacterium myosotis</name>
    <dbReference type="NCBI Taxonomy" id="1630166"/>
    <lineage>
        <taxon>Bacteria</taxon>
        <taxon>Bacillati</taxon>
        <taxon>Actinomycetota</taxon>
        <taxon>Actinomycetes</taxon>
        <taxon>Bifidobacteriales</taxon>
        <taxon>Bifidobacteriaceae</taxon>
        <taxon>Bifidobacterium</taxon>
    </lineage>
</organism>
<gene>
    <name evidence="1" type="ORF">EMO91_06660</name>
</gene>
<dbReference type="EMBL" id="RZUH01000004">
    <property type="protein sequence ID" value="KAA8828116.1"/>
    <property type="molecule type" value="Genomic_DNA"/>
</dbReference>
<sequence>MPEYLAINYHDTYPPDPPRGGEAGVTLATIAANPADGRHALLEATVAAGPGLPALASRALPLLRAMRPARFAAHAAPMLPGVATLVHCSPRPPAGVGANTMAMAWMDGGEVRVDGMLPDSSPCRAGLAEIVGLLLAALAPWADMAGPDGKGGGRAWPNT</sequence>
<name>A0A5M9ZKH0_9BIFI</name>
<dbReference type="AlphaFoldDB" id="A0A5M9ZKH0"/>
<dbReference type="RefSeq" id="WP_150379282.1">
    <property type="nucleotide sequence ID" value="NZ_RZUH01000004.1"/>
</dbReference>
<evidence type="ECO:0000313" key="2">
    <source>
        <dbReference type="Proteomes" id="UP000410049"/>
    </source>
</evidence>
<dbReference type="Proteomes" id="UP000410049">
    <property type="component" value="Unassembled WGS sequence"/>
</dbReference>
<reference evidence="1 2" key="1">
    <citation type="journal article" date="2019" name="Syst. Appl. Microbiol.">
        <title>Characterization of Bifidobacterium species in feaces of the Egyptian fruit bat: Description of B. vespertilionis sp. nov. and B. rousetti sp. nov.</title>
        <authorList>
            <person name="Modesto M."/>
            <person name="Satti M."/>
            <person name="Watanabe K."/>
            <person name="Puglisi E."/>
            <person name="Morelli L."/>
            <person name="Huang C.-H."/>
            <person name="Liou J.-S."/>
            <person name="Miyashita M."/>
            <person name="Tamura T."/>
            <person name="Saito S."/>
            <person name="Mori K."/>
            <person name="Huang L."/>
            <person name="Sciavilla P."/>
            <person name="Sandri C."/>
            <person name="Spiezio C."/>
            <person name="Vitali F."/>
            <person name="Cavalieri D."/>
            <person name="Perpetuini G."/>
            <person name="Tofalo R."/>
            <person name="Bonetti A."/>
            <person name="Arita M."/>
            <person name="Mattarelli P."/>
        </authorList>
    </citation>
    <scope>NUCLEOTIDE SEQUENCE [LARGE SCALE GENOMIC DNA]</scope>
    <source>
        <strain evidence="1 2">RST17</strain>
    </source>
</reference>
<proteinExistence type="predicted"/>
<evidence type="ECO:0000313" key="1">
    <source>
        <dbReference type="EMBL" id="KAA8828116.1"/>
    </source>
</evidence>
<comment type="caution">
    <text evidence="1">The sequence shown here is derived from an EMBL/GenBank/DDBJ whole genome shotgun (WGS) entry which is preliminary data.</text>
</comment>